<dbReference type="Pfam" id="PF05970">
    <property type="entry name" value="PIF1"/>
    <property type="match status" value="1"/>
</dbReference>
<keyword evidence="1" id="KW-0547">Nucleotide-binding</keyword>
<feature type="domain" description="DNA helicase Pif1-like 2B" evidence="3">
    <location>
        <begin position="369"/>
        <end position="415"/>
    </location>
</feature>
<organism evidence="4 5">
    <name type="scientific">Arabidopsis thaliana x Arabidopsis arenosa</name>
    <dbReference type="NCBI Taxonomy" id="1240361"/>
    <lineage>
        <taxon>Eukaryota</taxon>
        <taxon>Viridiplantae</taxon>
        <taxon>Streptophyta</taxon>
        <taxon>Embryophyta</taxon>
        <taxon>Tracheophyta</taxon>
        <taxon>Spermatophyta</taxon>
        <taxon>Magnoliopsida</taxon>
        <taxon>eudicotyledons</taxon>
        <taxon>Gunneridae</taxon>
        <taxon>Pentapetalae</taxon>
        <taxon>rosids</taxon>
        <taxon>malvids</taxon>
        <taxon>Brassicales</taxon>
        <taxon>Brassicaceae</taxon>
        <taxon>Camelineae</taxon>
        <taxon>Arabidopsis</taxon>
    </lineage>
</organism>
<dbReference type="EMBL" id="JAEFBK010000009">
    <property type="protein sequence ID" value="KAG7568072.1"/>
    <property type="molecule type" value="Genomic_DNA"/>
</dbReference>
<dbReference type="GO" id="GO:0016787">
    <property type="term" value="F:hydrolase activity"/>
    <property type="evidence" value="ECO:0007669"/>
    <property type="project" value="UniProtKB-KW"/>
</dbReference>
<dbReference type="InterPro" id="IPR010285">
    <property type="entry name" value="DNA_helicase_pif1-like_DEAD"/>
</dbReference>
<evidence type="ECO:0000259" key="2">
    <source>
        <dbReference type="Pfam" id="PF05970"/>
    </source>
</evidence>
<comment type="similarity">
    <text evidence="1">Belongs to the helicase family.</text>
</comment>
<dbReference type="CDD" id="cd18809">
    <property type="entry name" value="SF1_C_RecD"/>
    <property type="match status" value="1"/>
</dbReference>
<dbReference type="Pfam" id="PF21530">
    <property type="entry name" value="Pif1_2B_dom"/>
    <property type="match status" value="1"/>
</dbReference>
<name>A0A8T2A7R4_9BRAS</name>
<dbReference type="GO" id="GO:0006281">
    <property type="term" value="P:DNA repair"/>
    <property type="evidence" value="ECO:0007669"/>
    <property type="project" value="UniProtKB-KW"/>
</dbReference>
<keyword evidence="1" id="KW-0233">DNA recombination</keyword>
<evidence type="ECO:0000313" key="5">
    <source>
        <dbReference type="Proteomes" id="UP000694240"/>
    </source>
</evidence>
<evidence type="ECO:0000259" key="3">
    <source>
        <dbReference type="Pfam" id="PF21530"/>
    </source>
</evidence>
<accession>A0A8T2A7R4</accession>
<evidence type="ECO:0000256" key="1">
    <source>
        <dbReference type="RuleBase" id="RU363044"/>
    </source>
</evidence>
<dbReference type="PANTHER" id="PTHR10492">
    <property type="match status" value="1"/>
</dbReference>
<comment type="caution">
    <text evidence="4">The sequence shown here is derived from an EMBL/GenBank/DDBJ whole genome shotgun (WGS) entry which is preliminary data.</text>
</comment>
<comment type="cofactor">
    <cofactor evidence="1">
        <name>Mg(2+)</name>
        <dbReference type="ChEBI" id="CHEBI:18420"/>
    </cofactor>
</comment>
<keyword evidence="1 4" id="KW-0347">Helicase</keyword>
<keyword evidence="1" id="KW-0378">Hydrolase</keyword>
<reference evidence="4 5" key="1">
    <citation type="submission" date="2020-12" db="EMBL/GenBank/DDBJ databases">
        <title>Concerted genomic and epigenomic changes stabilize Arabidopsis allopolyploids.</title>
        <authorList>
            <person name="Chen Z."/>
        </authorList>
    </citation>
    <scope>NUCLEOTIDE SEQUENCE [LARGE SCALE GENOMIC DNA]</scope>
    <source>
        <strain evidence="4">Allo738</strain>
        <tissue evidence="4">Leaf</tissue>
    </source>
</reference>
<dbReference type="FunFam" id="3.40.50.300:FF:002884">
    <property type="entry name" value="ATP-dependent DNA helicase"/>
    <property type="match status" value="1"/>
</dbReference>
<keyword evidence="5" id="KW-1185">Reference proteome</keyword>
<sequence length="532" mass="59480">MLRRNGRRLSSYKNMPKYDTNTENDTNVLIFDEKGYNTPELVENHATSVKMLTVEQKVIYDEIIGAVFENKGGVFFGYGFGGTSKTFLWKTISAAIRSKGSIVLNVASSGIASLLLEGGRTAHSRFRIPINPTEFTTCNMKAGDDRANLIKEASLIIWDEAPMMSKHCFESLDRSLSDICKNGDNKPFGGKVIVFGGDFRQVLPVIPGGTRPEIVMSVLNSSYLWRTCKVLQLTTKNMRLFSGKLSQSEARDLKEFSEWILAVGDGRISEPNDGEVMIDILSEFLITNAKDPIEAICTEIYEDITKLHLQKNPKFWKERVILCPTNEDLNQINDTMLEQLEGEEQIFLSSDSLDPADISGNANPALTPDFLNTIKVSRLPNHRLRLKIGCPVMLLINIDPIGGLMNGTRLQITQMGPLCVQAMILTGDREGHLVLIPRLKLTPSDSKLPFRMRRRQLPLAVCFAMTINKSQGQSLARVGIFFPRPCFSHGQLYVAISRVTSKSGLKILIVDEDGKPQKQTKNIVFKEVFKNL</sequence>
<evidence type="ECO:0000313" key="4">
    <source>
        <dbReference type="EMBL" id="KAG7568072.1"/>
    </source>
</evidence>
<gene>
    <name evidence="4" type="ORF">ISN45_Aa04g009090</name>
</gene>
<keyword evidence="1" id="KW-0234">DNA repair</keyword>
<dbReference type="GO" id="GO:0000723">
    <property type="term" value="P:telomere maintenance"/>
    <property type="evidence" value="ECO:0007669"/>
    <property type="project" value="InterPro"/>
</dbReference>
<keyword evidence="1" id="KW-0227">DNA damage</keyword>
<feature type="domain" description="DNA helicase Pif1-like DEAD-box helicase" evidence="2">
    <location>
        <begin position="51"/>
        <end position="273"/>
    </location>
</feature>
<proteinExistence type="inferred from homology"/>
<protein>
    <recommendedName>
        <fullName evidence="1">ATP-dependent DNA helicase</fullName>
        <ecNumber evidence="1">5.6.2.3</ecNumber>
    </recommendedName>
</protein>
<dbReference type="GO" id="GO:0006310">
    <property type="term" value="P:DNA recombination"/>
    <property type="evidence" value="ECO:0007669"/>
    <property type="project" value="UniProtKB-KW"/>
</dbReference>
<dbReference type="Proteomes" id="UP000694240">
    <property type="component" value="Chromosome 9"/>
</dbReference>
<dbReference type="GO" id="GO:0005524">
    <property type="term" value="F:ATP binding"/>
    <property type="evidence" value="ECO:0007669"/>
    <property type="project" value="UniProtKB-KW"/>
</dbReference>
<keyword evidence="1" id="KW-0067">ATP-binding</keyword>
<dbReference type="AlphaFoldDB" id="A0A8T2A7R4"/>
<dbReference type="InterPro" id="IPR049163">
    <property type="entry name" value="Pif1-like_2B_dom"/>
</dbReference>
<dbReference type="GO" id="GO:0043139">
    <property type="term" value="F:5'-3' DNA helicase activity"/>
    <property type="evidence" value="ECO:0007669"/>
    <property type="project" value="UniProtKB-EC"/>
</dbReference>
<comment type="catalytic activity">
    <reaction evidence="1">
        <text>ATP + H2O = ADP + phosphate + H(+)</text>
        <dbReference type="Rhea" id="RHEA:13065"/>
        <dbReference type="ChEBI" id="CHEBI:15377"/>
        <dbReference type="ChEBI" id="CHEBI:15378"/>
        <dbReference type="ChEBI" id="CHEBI:30616"/>
        <dbReference type="ChEBI" id="CHEBI:43474"/>
        <dbReference type="ChEBI" id="CHEBI:456216"/>
        <dbReference type="EC" id="5.6.2.3"/>
    </reaction>
</comment>
<dbReference type="EC" id="5.6.2.3" evidence="1"/>
<dbReference type="PANTHER" id="PTHR10492:SF101">
    <property type="entry name" value="ATP-DEPENDENT DNA HELICASE"/>
    <property type="match status" value="1"/>
</dbReference>